<dbReference type="GO" id="GO:0098797">
    <property type="term" value="C:plasma membrane protein complex"/>
    <property type="evidence" value="ECO:0007669"/>
    <property type="project" value="TreeGrafter"/>
</dbReference>
<comment type="similarity">
    <text evidence="2">Belongs to the TonB family.</text>
</comment>
<dbReference type="GO" id="GO:0055085">
    <property type="term" value="P:transmembrane transport"/>
    <property type="evidence" value="ECO:0007669"/>
    <property type="project" value="InterPro"/>
</dbReference>
<dbReference type="GO" id="GO:0015031">
    <property type="term" value="P:protein transport"/>
    <property type="evidence" value="ECO:0007669"/>
    <property type="project" value="UniProtKB-KW"/>
</dbReference>
<dbReference type="InterPro" id="IPR037682">
    <property type="entry name" value="TonB_C"/>
</dbReference>
<dbReference type="NCBIfam" id="TIGR01352">
    <property type="entry name" value="tonB_Cterm"/>
    <property type="match status" value="1"/>
</dbReference>
<dbReference type="InterPro" id="IPR006260">
    <property type="entry name" value="TonB/TolA_C"/>
</dbReference>
<dbReference type="AlphaFoldDB" id="A0A1G7KEC9"/>
<evidence type="ECO:0000256" key="5">
    <source>
        <dbReference type="ARBA" id="ARBA00022519"/>
    </source>
</evidence>
<keyword evidence="14" id="KW-1185">Reference proteome</keyword>
<feature type="compositionally biased region" description="Polar residues" evidence="10">
    <location>
        <begin position="255"/>
        <end position="273"/>
    </location>
</feature>
<dbReference type="InterPro" id="IPR051045">
    <property type="entry name" value="TonB-dependent_transducer"/>
</dbReference>
<dbReference type="OrthoDB" id="7500609at2"/>
<gene>
    <name evidence="12" type="ORF">GQR91_08690</name>
    <name evidence="13" type="ORF">SAMN05216557_10382</name>
</gene>
<dbReference type="GO" id="GO:0031992">
    <property type="term" value="F:energy transducer activity"/>
    <property type="evidence" value="ECO:0007669"/>
    <property type="project" value="TreeGrafter"/>
</dbReference>
<evidence type="ECO:0000256" key="4">
    <source>
        <dbReference type="ARBA" id="ARBA00022475"/>
    </source>
</evidence>
<evidence type="ECO:0000256" key="1">
    <source>
        <dbReference type="ARBA" id="ARBA00004383"/>
    </source>
</evidence>
<comment type="subcellular location">
    <subcellularLocation>
        <location evidence="1">Cell inner membrane</location>
        <topology evidence="1">Single-pass membrane protein</topology>
        <orientation evidence="1">Periplasmic side</orientation>
    </subcellularLocation>
</comment>
<evidence type="ECO:0000313" key="15">
    <source>
        <dbReference type="Proteomes" id="UP000436801"/>
    </source>
</evidence>
<keyword evidence="8" id="KW-1133">Transmembrane helix</keyword>
<evidence type="ECO:0000256" key="3">
    <source>
        <dbReference type="ARBA" id="ARBA00022448"/>
    </source>
</evidence>
<keyword evidence="5" id="KW-0997">Cell inner membrane</keyword>
<evidence type="ECO:0000256" key="7">
    <source>
        <dbReference type="ARBA" id="ARBA00022927"/>
    </source>
</evidence>
<keyword evidence="9" id="KW-0472">Membrane</keyword>
<dbReference type="EMBL" id="WSUT01000005">
    <property type="protein sequence ID" value="MWC43737.1"/>
    <property type="molecule type" value="Genomic_DNA"/>
</dbReference>
<keyword evidence="4" id="KW-1003">Cell membrane</keyword>
<reference evidence="13 14" key="1">
    <citation type="submission" date="2016-10" db="EMBL/GenBank/DDBJ databases">
        <authorList>
            <person name="Varghese N."/>
            <person name="Submissions S."/>
        </authorList>
    </citation>
    <scope>NUCLEOTIDE SEQUENCE [LARGE SCALE GENOMIC DNA]</scope>
    <source>
        <strain evidence="13 14">S7-754</strain>
    </source>
</reference>
<protein>
    <submittedName>
        <fullName evidence="13">TonB family C-terminal domain-containing protein</fullName>
    </submittedName>
    <submittedName>
        <fullName evidence="12">TonB family protein</fullName>
    </submittedName>
</protein>
<evidence type="ECO:0000256" key="6">
    <source>
        <dbReference type="ARBA" id="ARBA00022692"/>
    </source>
</evidence>
<dbReference type="Proteomes" id="UP000323502">
    <property type="component" value="Unassembled WGS sequence"/>
</dbReference>
<dbReference type="Pfam" id="PF03544">
    <property type="entry name" value="TonB_C"/>
    <property type="match status" value="1"/>
</dbReference>
<dbReference type="Proteomes" id="UP000436801">
    <property type="component" value="Unassembled WGS sequence"/>
</dbReference>
<sequence length="361" mass="39058">MLAAALAAHPVGAAAPFDVPPPPDADRPLVAWMPGTVQCDGAVVSPVTMRRPLTRLGWSGSMPQIASLAVSFDIDQAGRPLSIRRVSPEFRPLSEDVLPSLAASRFPAGDARAGCRIIYTHRMTAMTETPVEDLVSYSLYRPDGALPWSGWNRIFAMNGNCADRPLPPPLVQVYPDFQKIPATPGSRDWSMVTYDQDARGRTRNVRTLYSTGNAALDAASVKAMRASRHSGGARAGCVYPYWRAPMRLVAPPSPDTMSLRPTTSNCDASDDTYATQPRLTYPEAYSKRSIEGWAIVAFDVAPWGELGNLRVLASQPSEDFGQQALQVLRSARKAPSQAGRVGCVDKVVFRMGPTDEEASAL</sequence>
<dbReference type="Gene3D" id="3.30.2420.10">
    <property type="entry name" value="TonB"/>
    <property type="match status" value="1"/>
</dbReference>
<keyword evidence="6" id="KW-0812">Transmembrane</keyword>
<name>A0A1G7KEC9_9SPHN</name>
<evidence type="ECO:0000256" key="2">
    <source>
        <dbReference type="ARBA" id="ARBA00006555"/>
    </source>
</evidence>
<evidence type="ECO:0000313" key="12">
    <source>
        <dbReference type="EMBL" id="MWC43737.1"/>
    </source>
</evidence>
<evidence type="ECO:0000256" key="8">
    <source>
        <dbReference type="ARBA" id="ARBA00022989"/>
    </source>
</evidence>
<dbReference type="PROSITE" id="PS52015">
    <property type="entry name" value="TONB_CTD"/>
    <property type="match status" value="1"/>
</dbReference>
<dbReference type="SUPFAM" id="SSF74653">
    <property type="entry name" value="TolA/TonB C-terminal domain"/>
    <property type="match status" value="1"/>
</dbReference>
<evidence type="ECO:0000256" key="10">
    <source>
        <dbReference type="SAM" id="MobiDB-lite"/>
    </source>
</evidence>
<dbReference type="PANTHER" id="PTHR33446:SF2">
    <property type="entry name" value="PROTEIN TONB"/>
    <property type="match status" value="1"/>
</dbReference>
<keyword evidence="3" id="KW-0813">Transport</keyword>
<accession>A0A1G7KEC9</accession>
<evidence type="ECO:0000256" key="9">
    <source>
        <dbReference type="ARBA" id="ARBA00023136"/>
    </source>
</evidence>
<proteinExistence type="inferred from homology"/>
<evidence type="ECO:0000259" key="11">
    <source>
        <dbReference type="PROSITE" id="PS52015"/>
    </source>
</evidence>
<dbReference type="EMBL" id="FNBI01000003">
    <property type="protein sequence ID" value="SDF35532.1"/>
    <property type="molecule type" value="Genomic_DNA"/>
</dbReference>
<keyword evidence="7" id="KW-0653">Protein transport</keyword>
<feature type="region of interest" description="Disordered" evidence="10">
    <location>
        <begin position="252"/>
        <end position="273"/>
    </location>
</feature>
<evidence type="ECO:0000313" key="13">
    <source>
        <dbReference type="EMBL" id="SDF35532.1"/>
    </source>
</evidence>
<evidence type="ECO:0000313" key="14">
    <source>
        <dbReference type="Proteomes" id="UP000323502"/>
    </source>
</evidence>
<reference evidence="12 15" key="2">
    <citation type="submission" date="2019-12" db="EMBL/GenBank/DDBJ databases">
        <authorList>
            <person name="Zheng J."/>
        </authorList>
    </citation>
    <scope>NUCLEOTIDE SEQUENCE [LARGE SCALE GENOMIC DNA]</scope>
    <source>
        <strain evidence="12 15">DSM 27347</strain>
    </source>
</reference>
<feature type="domain" description="TonB C-terminal" evidence="11">
    <location>
        <begin position="266"/>
        <end position="358"/>
    </location>
</feature>
<dbReference type="PANTHER" id="PTHR33446">
    <property type="entry name" value="PROTEIN TONB-RELATED"/>
    <property type="match status" value="1"/>
</dbReference>
<organism evidence="13 14">
    <name type="scientific">Sphingomonas carotinifaciens</name>
    <dbReference type="NCBI Taxonomy" id="1166323"/>
    <lineage>
        <taxon>Bacteria</taxon>
        <taxon>Pseudomonadati</taxon>
        <taxon>Pseudomonadota</taxon>
        <taxon>Alphaproteobacteria</taxon>
        <taxon>Sphingomonadales</taxon>
        <taxon>Sphingomonadaceae</taxon>
        <taxon>Sphingomonas</taxon>
    </lineage>
</organism>